<reference evidence="2" key="2">
    <citation type="submission" date="2022-01" db="EMBL/GenBank/DDBJ databases">
        <authorList>
            <person name="Yamashiro T."/>
            <person name="Shiraishi A."/>
            <person name="Satake H."/>
            <person name="Nakayama K."/>
        </authorList>
    </citation>
    <scope>NUCLEOTIDE SEQUENCE</scope>
</reference>
<dbReference type="Proteomes" id="UP001151760">
    <property type="component" value="Unassembled WGS sequence"/>
</dbReference>
<protein>
    <submittedName>
        <fullName evidence="2">Uncharacterized protein</fullName>
    </submittedName>
</protein>
<reference evidence="2" key="1">
    <citation type="journal article" date="2022" name="Int. J. Mol. Sci.">
        <title>Draft Genome of Tanacetum Coccineum: Genomic Comparison of Closely Related Tanacetum-Family Plants.</title>
        <authorList>
            <person name="Yamashiro T."/>
            <person name="Shiraishi A."/>
            <person name="Nakayama K."/>
            <person name="Satake H."/>
        </authorList>
    </citation>
    <scope>NUCLEOTIDE SEQUENCE</scope>
</reference>
<comment type="caution">
    <text evidence="2">The sequence shown here is derived from an EMBL/GenBank/DDBJ whole genome shotgun (WGS) entry which is preliminary data.</text>
</comment>
<evidence type="ECO:0000313" key="3">
    <source>
        <dbReference type="Proteomes" id="UP001151760"/>
    </source>
</evidence>
<proteinExistence type="predicted"/>
<name>A0ABQ5FBD4_9ASTR</name>
<keyword evidence="3" id="KW-1185">Reference proteome</keyword>
<accession>A0ABQ5FBD4</accession>
<feature type="region of interest" description="Disordered" evidence="1">
    <location>
        <begin position="75"/>
        <end position="103"/>
    </location>
</feature>
<evidence type="ECO:0000256" key="1">
    <source>
        <dbReference type="SAM" id="MobiDB-lite"/>
    </source>
</evidence>
<gene>
    <name evidence="2" type="ORF">Tco_1004114</name>
</gene>
<sequence length="176" mass="20663">MGKRKKHFAKLRAKEIRRKPPTKAKKRNQMCTYLKNMANYKHSQLKNKSFEEIQMLFDNTIKWVDSFVPMDTKVVEGSKSQAERSKKRTREELESDNSKKQKIDENVEAKVDDEAEMKKLMEIVPDDEVAIDAIPLATKSSIIIDWKIIKEGKMGYFQIIRADESSRRYSSMIRML</sequence>
<dbReference type="EMBL" id="BQNB010017212">
    <property type="protein sequence ID" value="GJT60581.1"/>
    <property type="molecule type" value="Genomic_DNA"/>
</dbReference>
<organism evidence="2 3">
    <name type="scientific">Tanacetum coccineum</name>
    <dbReference type="NCBI Taxonomy" id="301880"/>
    <lineage>
        <taxon>Eukaryota</taxon>
        <taxon>Viridiplantae</taxon>
        <taxon>Streptophyta</taxon>
        <taxon>Embryophyta</taxon>
        <taxon>Tracheophyta</taxon>
        <taxon>Spermatophyta</taxon>
        <taxon>Magnoliopsida</taxon>
        <taxon>eudicotyledons</taxon>
        <taxon>Gunneridae</taxon>
        <taxon>Pentapetalae</taxon>
        <taxon>asterids</taxon>
        <taxon>campanulids</taxon>
        <taxon>Asterales</taxon>
        <taxon>Asteraceae</taxon>
        <taxon>Asteroideae</taxon>
        <taxon>Anthemideae</taxon>
        <taxon>Anthemidinae</taxon>
        <taxon>Tanacetum</taxon>
    </lineage>
</organism>
<evidence type="ECO:0000313" key="2">
    <source>
        <dbReference type="EMBL" id="GJT60581.1"/>
    </source>
</evidence>